<dbReference type="Proteomes" id="UP000245048">
    <property type="component" value="Unassembled WGS sequence"/>
</dbReference>
<dbReference type="RefSeq" id="WP_109518904.1">
    <property type="nucleotide sequence ID" value="NZ_PDOA01000023.1"/>
</dbReference>
<name>A0A2U1UYW6_9PROT</name>
<dbReference type="OrthoDB" id="9907683at2"/>
<evidence type="ECO:0000313" key="2">
    <source>
        <dbReference type="EMBL" id="PWC26849.1"/>
    </source>
</evidence>
<organism evidence="2 3">
    <name type="scientific">Teichococcus aestuarii</name>
    <dbReference type="NCBI Taxonomy" id="568898"/>
    <lineage>
        <taxon>Bacteria</taxon>
        <taxon>Pseudomonadati</taxon>
        <taxon>Pseudomonadota</taxon>
        <taxon>Alphaproteobacteria</taxon>
        <taxon>Acetobacterales</taxon>
        <taxon>Roseomonadaceae</taxon>
        <taxon>Roseomonas</taxon>
    </lineage>
</organism>
<dbReference type="EMBL" id="PDOA01000023">
    <property type="protein sequence ID" value="PWC26849.1"/>
    <property type="molecule type" value="Genomic_DNA"/>
</dbReference>
<protein>
    <submittedName>
        <fullName evidence="2">Uncharacterized protein</fullName>
    </submittedName>
</protein>
<evidence type="ECO:0000313" key="3">
    <source>
        <dbReference type="Proteomes" id="UP000245048"/>
    </source>
</evidence>
<keyword evidence="3" id="KW-1185">Reference proteome</keyword>
<gene>
    <name evidence="2" type="ORF">CR165_21020</name>
</gene>
<sequence length="126" mass="13394">MSFKWMPFFAMGFALSIGFGANSTLARESDSPTGDPLAQYMEVTRGRMGAGPLIEQLGSPLTHSMTVSERQLPALEESIALANNAPSSDAFGRTYDGHPLTRHIAQSEGHRSHLQAQGVGHANPGG</sequence>
<reference evidence="3" key="1">
    <citation type="submission" date="2017-10" db="EMBL/GenBank/DDBJ databases">
        <authorList>
            <person name="Toshchakov S.V."/>
            <person name="Goeva M.A."/>
        </authorList>
    </citation>
    <scope>NUCLEOTIDE SEQUENCE [LARGE SCALE GENOMIC DNA]</scope>
    <source>
        <strain evidence="3">JR1/69-1-13</strain>
    </source>
</reference>
<dbReference type="AlphaFoldDB" id="A0A2U1UYW6"/>
<comment type="caution">
    <text evidence="2">The sequence shown here is derived from an EMBL/GenBank/DDBJ whole genome shotgun (WGS) entry which is preliminary data.</text>
</comment>
<evidence type="ECO:0000256" key="1">
    <source>
        <dbReference type="SAM" id="MobiDB-lite"/>
    </source>
</evidence>
<feature type="region of interest" description="Disordered" evidence="1">
    <location>
        <begin position="104"/>
        <end position="126"/>
    </location>
</feature>
<proteinExistence type="predicted"/>
<accession>A0A2U1UYW6</accession>